<name>A0A1B0Z232_9PROT</name>
<accession>A0A1B0Z232</accession>
<organism evidence="1">
    <name type="scientific">uncultured Alphaproteobacteria bacterium</name>
    <dbReference type="NCBI Taxonomy" id="91750"/>
    <lineage>
        <taxon>Bacteria</taxon>
        <taxon>Pseudomonadati</taxon>
        <taxon>Pseudomonadota</taxon>
        <taxon>Alphaproteobacteria</taxon>
        <taxon>environmental samples</taxon>
    </lineage>
</organism>
<protein>
    <submittedName>
        <fullName evidence="1">Uncharacterized protein</fullName>
    </submittedName>
</protein>
<dbReference type="AlphaFoldDB" id="A0A1B0Z232"/>
<reference evidence="1" key="1">
    <citation type="submission" date="2015-11" db="EMBL/GenBank/DDBJ databases">
        <title>Genomes of Abundant and Widespread Viruses from the Deep Ocean.</title>
        <authorList>
            <person name="Mizuno C.M."/>
            <person name="Ghai R."/>
            <person name="Saghai A."/>
            <person name="Lopez-Garcia P."/>
            <person name="Rodriguez-Valera F."/>
        </authorList>
    </citation>
    <scope>NUCLEOTIDE SEQUENCE</scope>
</reference>
<dbReference type="EMBL" id="KT997802">
    <property type="protein sequence ID" value="ANO58214.1"/>
    <property type="molecule type" value="Genomic_DNA"/>
</dbReference>
<evidence type="ECO:0000313" key="1">
    <source>
        <dbReference type="EMBL" id="ANO58214.1"/>
    </source>
</evidence>
<dbReference type="EMBL" id="KT997882">
    <property type="protein sequence ID" value="ANO58421.1"/>
    <property type="molecule type" value="Genomic_DNA"/>
</dbReference>
<sequence length="69" mass="8316">MTLAAFDPRNITQYKEPRFLIHFQWTKSEKVYRYALVEIINQGAIDHKTKQKEDEKGLSQKEIWKNKYA</sequence>
<proteinExistence type="predicted"/>